<dbReference type="STRING" id="225848.Sps_02035"/>
<dbReference type="EMBL" id="CP014782">
    <property type="protein sequence ID" value="AQS37195.1"/>
    <property type="molecule type" value="Genomic_DNA"/>
</dbReference>
<evidence type="ECO:0000313" key="3">
    <source>
        <dbReference type="EMBL" id="AQS37195.1"/>
    </source>
</evidence>
<organism evidence="3 4">
    <name type="scientific">Shewanella psychrophila</name>
    <dbReference type="NCBI Taxonomy" id="225848"/>
    <lineage>
        <taxon>Bacteria</taxon>
        <taxon>Pseudomonadati</taxon>
        <taxon>Pseudomonadota</taxon>
        <taxon>Gammaproteobacteria</taxon>
        <taxon>Alteromonadales</taxon>
        <taxon>Shewanellaceae</taxon>
        <taxon>Shewanella</taxon>
    </lineage>
</organism>
<sequence>MSKVHADKNHNNTQVNASFTPHSPKPTLSRAVISDGRPVSPAQMVLQDIAKRGEATQFNAKLYDSSLPEMPHDNRPNGLPTQLRGGIEALSGFDMGDVTVHKGSSKPAQFNAHAYAQGSQIHLASGQEKHLPHEAWHVVQQKQGRVKPTIERNGLAINNDQSLEDEADKMGEKALSFQGVSDRTLLLTAPESHASAQAKMETIQLAMASDLMMSSLWNFFKSHSINSVLKAGDIYVLNKIQSIDNMEKIYAAMTNLQALLTNLLNIWDLVPAPVRTILLYLAGKALGAHAANRREALVVGLDQDPSESTIAWIVKALGLAITAYTSPVSSAFGFAKYMLGYGEKKEQAGVKSVPQTDDQDVANIDLKLIGLDVKKLKLQKQQEPQGKSPIKPEEKGGLHASFALWIDMFGRKSTVGDSGNLKMILPWDGPSIVHLNEDLTIINTMEIPPILRLKQFQLNELLLEGKSLKTLKMSIAQLGVADDHFIIEELEGKYSGGSVAFESSLIKIQVFNWSAEASKAELAFATDNSFKSASLSGFKESSGMFKVESACIDKDQASIEKASITLPESTGIDLRAEASLQRKAGKTTGKGQLTSNRIELFGNKVVLDNVTGAMVINNDGWGVKASAQLNMSLPHLDSAQGKFDVSYQHLASGKDSFDLNLKEGRFESDFDAFSLSASEMEYTHQTGTFTVKKATVKIKAIDTTAEVSGVEISQEGISFTEAQVAYKGTISPFSGFELENPNFAIVKSGKGYLLSASAGLSLSSSAMNVACKAEVITLTFAKGDYSGELQKLEVTSSAFALAMASVKANKQGLEIGSASITLGSSRDEVSDSQVAAVTQTSSGLFDFLPFAKALKFSVTGVSVTQSGLKITGFKPEIPPIDFNAFGIKGGVDFETYSAYLNGDKSFQLTDYLSPSLTEVSVTVPVFPMLSAGAFIRVNAGIGFSAALAGKHDENMWQISGKGGLKGEASVEAGVKAVAGTPLVAALEASFSAEGKAAVDANANISGGAYFDKDSKTFKQDPKKPFGLDYDCSASVTASVNFKLKGKALMFYEKTIYQYKFGQWNLGEYQMQGKLGSTDGQLTMGEPGKLGMKGDTLSVPSQTHKGDKATELLESDEYIYGGGEPRLISLNEKQAQVITHLNLLAEEYQSANALINGIESKYIALITYKDTLYRLEMSQMSETDTNDALQQFNHKWNIETLLESYRENQDKLVKVDMDIVKFREILAENDKLVAVNLDEGGSKPLAKVDLVNQQSKKLKVPKLDSFIENFSSASDRLGPIVAKKSQSQQAIDRIMPLDSFIQISTTKGRVFTNPRNRIKQVDRALIQFHQEKNQIHLETLKAKILHYLAEPDSSRTTAVNALLAQVKAAVD</sequence>
<keyword evidence="4" id="KW-1185">Reference proteome</keyword>
<dbReference type="Proteomes" id="UP000189545">
    <property type="component" value="Chromosome"/>
</dbReference>
<name>A0A1S6HNV5_9GAMM</name>
<gene>
    <name evidence="3" type="ORF">Sps_02035</name>
</gene>
<evidence type="ECO:0000259" key="2">
    <source>
        <dbReference type="Pfam" id="PF13699"/>
    </source>
</evidence>
<dbReference type="InterPro" id="IPR025295">
    <property type="entry name" value="eCIS_core_dom"/>
</dbReference>
<proteinExistence type="predicted"/>
<evidence type="ECO:0000256" key="1">
    <source>
        <dbReference type="SAM" id="MobiDB-lite"/>
    </source>
</evidence>
<dbReference type="KEGG" id="spsw:Sps_02035"/>
<dbReference type="OrthoDB" id="292792at2"/>
<feature type="compositionally biased region" description="Basic and acidic residues" evidence="1">
    <location>
        <begin position="1"/>
        <end position="10"/>
    </location>
</feature>
<protein>
    <recommendedName>
        <fullName evidence="2">eCIS core domain-containing protein</fullName>
    </recommendedName>
</protein>
<dbReference type="Pfam" id="PF13699">
    <property type="entry name" value="eCIS_core"/>
    <property type="match status" value="1"/>
</dbReference>
<evidence type="ECO:0000313" key="4">
    <source>
        <dbReference type="Proteomes" id="UP000189545"/>
    </source>
</evidence>
<feature type="compositionally biased region" description="Polar residues" evidence="1">
    <location>
        <begin position="11"/>
        <end position="21"/>
    </location>
</feature>
<feature type="region of interest" description="Disordered" evidence="1">
    <location>
        <begin position="1"/>
        <end position="36"/>
    </location>
</feature>
<accession>A0A1S6HNV5</accession>
<reference evidence="3 4" key="1">
    <citation type="submission" date="2016-03" db="EMBL/GenBank/DDBJ databases">
        <title>Complete genome sequence of Shewanella psychrophila WP2, a deep sea bacterium isolated from west Pacific sediment.</title>
        <authorList>
            <person name="Xu G."/>
            <person name="Jian H."/>
        </authorList>
    </citation>
    <scope>NUCLEOTIDE SEQUENCE [LARGE SCALE GENOMIC DNA]</scope>
    <source>
        <strain evidence="3 4">WP2</strain>
    </source>
</reference>
<feature type="domain" description="eCIS core" evidence="2">
    <location>
        <begin position="79"/>
        <end position="144"/>
    </location>
</feature>
<dbReference type="RefSeq" id="WP_077752391.1">
    <property type="nucleotide sequence ID" value="NZ_CP014782.1"/>
</dbReference>